<dbReference type="EMBL" id="LS398110">
    <property type="protein sequence ID" value="SPP97933.1"/>
    <property type="molecule type" value="Genomic_DNA"/>
</dbReference>
<dbReference type="KEGG" id="bvz:BRAD3257_7111"/>
<feature type="region of interest" description="Disordered" evidence="1">
    <location>
        <begin position="69"/>
        <end position="89"/>
    </location>
</feature>
<reference evidence="2 3" key="1">
    <citation type="submission" date="2018-03" db="EMBL/GenBank/DDBJ databases">
        <authorList>
            <person name="Gully D."/>
        </authorList>
    </citation>
    <scope>NUCLEOTIDE SEQUENCE [LARGE SCALE GENOMIC DNA]</scope>
    <source>
        <strain evidence="2">ORS3257</strain>
    </source>
</reference>
<evidence type="ECO:0000256" key="1">
    <source>
        <dbReference type="SAM" id="MobiDB-lite"/>
    </source>
</evidence>
<proteinExistence type="predicted"/>
<accession>A0A2U3Q957</accession>
<dbReference type="Proteomes" id="UP000246085">
    <property type="component" value="Chromosome BRAD3257"/>
</dbReference>
<evidence type="ECO:0000313" key="3">
    <source>
        <dbReference type="Proteomes" id="UP000246085"/>
    </source>
</evidence>
<feature type="compositionally biased region" description="Basic and acidic residues" evidence="1">
    <location>
        <begin position="80"/>
        <end position="89"/>
    </location>
</feature>
<name>A0A2U3Q957_9BRAD</name>
<protein>
    <submittedName>
        <fullName evidence="2">Uncharacterized protein</fullName>
    </submittedName>
</protein>
<organism evidence="2 3">
    <name type="scientific">Bradyrhizobium vignae</name>
    <dbReference type="NCBI Taxonomy" id="1549949"/>
    <lineage>
        <taxon>Bacteria</taxon>
        <taxon>Pseudomonadati</taxon>
        <taxon>Pseudomonadota</taxon>
        <taxon>Alphaproteobacteria</taxon>
        <taxon>Hyphomicrobiales</taxon>
        <taxon>Nitrobacteraceae</taxon>
        <taxon>Bradyrhizobium</taxon>
    </lineage>
</organism>
<gene>
    <name evidence="2" type="ORF">BRAD3257_7111</name>
</gene>
<dbReference type="AlphaFoldDB" id="A0A2U3Q957"/>
<evidence type="ECO:0000313" key="2">
    <source>
        <dbReference type="EMBL" id="SPP97933.1"/>
    </source>
</evidence>
<sequence>MFSSAFEIAPILESIRTWVVIESPTERPDQINKLARVVAAGYRDLPANVERVAGRDGCGNHLITRSSWGQARPGHFGVEPSRDGSSDAIHRTATISDPDLKSRRTFLTQIAALNAWDTRPVGAPVWSPSPVHDVA</sequence>